<evidence type="ECO:0000256" key="6">
    <source>
        <dbReference type="ARBA" id="ARBA00022475"/>
    </source>
</evidence>
<dbReference type="SUPFAM" id="SSF46977">
    <property type="entry name" value="Succinate dehydrogenase/fumarate reductase flavoprotein C-terminal domain"/>
    <property type="match status" value="1"/>
</dbReference>
<dbReference type="PANTHER" id="PTHR11632">
    <property type="entry name" value="SUCCINATE DEHYDROGENASE 2 FLAVOPROTEIN SUBUNIT"/>
    <property type="match status" value="1"/>
</dbReference>
<dbReference type="PANTHER" id="PTHR11632:SF53">
    <property type="entry name" value="SUCCINATE DEHYDROGENASE FLAVOPROTEIN SUBUNIT"/>
    <property type="match status" value="1"/>
</dbReference>
<dbReference type="NCBIfam" id="NF005749">
    <property type="entry name" value="PRK07573.1"/>
    <property type="match status" value="1"/>
</dbReference>
<evidence type="ECO:0000256" key="12">
    <source>
        <dbReference type="ARBA" id="ARBA00049220"/>
    </source>
</evidence>
<dbReference type="GO" id="GO:0008177">
    <property type="term" value="F:succinate dehydrogenase (quinone) activity"/>
    <property type="evidence" value="ECO:0007669"/>
    <property type="project" value="UniProtKB-EC"/>
</dbReference>
<keyword evidence="6" id="KW-1003">Cell membrane</keyword>
<evidence type="ECO:0000256" key="11">
    <source>
        <dbReference type="ARBA" id="ARBA00023136"/>
    </source>
</evidence>
<dbReference type="NCBIfam" id="TIGR01811">
    <property type="entry name" value="sdhA_Bsu"/>
    <property type="match status" value="1"/>
</dbReference>
<evidence type="ECO:0000256" key="2">
    <source>
        <dbReference type="ARBA" id="ARBA00004413"/>
    </source>
</evidence>
<keyword evidence="5" id="KW-0813">Transport</keyword>
<dbReference type="FunFam" id="3.90.700.10:FF:000006">
    <property type="entry name" value="Succinate dehydrogenase flavoprotein subunit"/>
    <property type="match status" value="1"/>
</dbReference>
<evidence type="ECO:0000256" key="8">
    <source>
        <dbReference type="ARBA" id="ARBA00022827"/>
    </source>
</evidence>
<dbReference type="InterPro" id="IPR036188">
    <property type="entry name" value="FAD/NAD-bd_sf"/>
</dbReference>
<dbReference type="Gene3D" id="3.50.50.60">
    <property type="entry name" value="FAD/NAD(P)-binding domain"/>
    <property type="match status" value="1"/>
</dbReference>
<dbReference type="InterPro" id="IPR027477">
    <property type="entry name" value="Succ_DH/fumarate_Rdtase_cat_sf"/>
</dbReference>
<organism evidence="16 17">
    <name type="scientific">Chryseobacterium elymi</name>
    <dbReference type="NCBI Taxonomy" id="395936"/>
    <lineage>
        <taxon>Bacteria</taxon>
        <taxon>Pseudomonadati</taxon>
        <taxon>Bacteroidota</taxon>
        <taxon>Flavobacteriia</taxon>
        <taxon>Flavobacteriales</taxon>
        <taxon>Weeksellaceae</taxon>
        <taxon>Chryseobacterium group</taxon>
        <taxon>Chryseobacterium</taxon>
    </lineage>
</organism>
<comment type="subcellular location">
    <subcellularLocation>
        <location evidence="2">Cell membrane</location>
        <topology evidence="2">Peripheral membrane protein</topology>
        <orientation evidence="2">Cytoplasmic side</orientation>
    </subcellularLocation>
</comment>
<keyword evidence="11" id="KW-0472">Membrane</keyword>
<proteinExistence type="inferred from homology"/>
<dbReference type="Pfam" id="PF02910">
    <property type="entry name" value="Succ_DH_flav_C"/>
    <property type="match status" value="1"/>
</dbReference>
<dbReference type="GO" id="GO:0050660">
    <property type="term" value="F:flavin adenine dinucleotide binding"/>
    <property type="evidence" value="ECO:0007669"/>
    <property type="project" value="TreeGrafter"/>
</dbReference>
<evidence type="ECO:0000256" key="13">
    <source>
        <dbReference type="PIRSR" id="PIRSR630664-50"/>
    </source>
</evidence>
<dbReference type="Gene3D" id="3.90.700.10">
    <property type="entry name" value="Succinate dehydrogenase/fumarate reductase flavoprotein, catalytic domain"/>
    <property type="match status" value="1"/>
</dbReference>
<feature type="domain" description="Fumarate reductase/succinate dehydrogenase flavoprotein-like C-terminal" evidence="15">
    <location>
        <begin position="503"/>
        <end position="637"/>
    </location>
</feature>
<keyword evidence="9" id="KW-0249">Electron transport</keyword>
<evidence type="ECO:0000256" key="7">
    <source>
        <dbReference type="ARBA" id="ARBA00022630"/>
    </source>
</evidence>
<evidence type="ECO:0000313" key="16">
    <source>
        <dbReference type="EMBL" id="REC79621.1"/>
    </source>
</evidence>
<comment type="similarity">
    <text evidence="3">Belongs to the FAD-dependent oxidoreductase 2 family. FRD/SDH subfamily.</text>
</comment>
<dbReference type="PRINTS" id="PR00368">
    <property type="entry name" value="FADPNR"/>
</dbReference>
<dbReference type="InterPro" id="IPR003953">
    <property type="entry name" value="FAD-dep_OxRdtase_2_FAD-bd"/>
</dbReference>
<dbReference type="SUPFAM" id="SSF56425">
    <property type="entry name" value="Succinate dehydrogenase/fumarate reductase flavoprotein, catalytic domain"/>
    <property type="match status" value="1"/>
</dbReference>
<evidence type="ECO:0000256" key="10">
    <source>
        <dbReference type="ARBA" id="ARBA00023002"/>
    </source>
</evidence>
<dbReference type="Gene3D" id="1.20.58.100">
    <property type="entry name" value="Fumarate reductase/succinate dehydrogenase flavoprotein-like, C-terminal domain"/>
    <property type="match status" value="1"/>
</dbReference>
<evidence type="ECO:0000256" key="5">
    <source>
        <dbReference type="ARBA" id="ARBA00022448"/>
    </source>
</evidence>
<feature type="domain" description="FAD-dependent oxidoreductase 2 FAD-binding" evidence="14">
    <location>
        <begin position="35"/>
        <end position="441"/>
    </location>
</feature>
<keyword evidence="10" id="KW-0560">Oxidoreductase</keyword>
<evidence type="ECO:0000256" key="1">
    <source>
        <dbReference type="ARBA" id="ARBA00001974"/>
    </source>
</evidence>
<dbReference type="InterPro" id="IPR037099">
    <property type="entry name" value="Fum_R/Succ_DH_flav-like_C_sf"/>
</dbReference>
<sequence length="638" mass="71289">MILNSKIPQGPLEQKWDNYKKKAKLVNPANRKKLDIIVVGTGLAGSSVAASLGEMGYNVKSFCFQDSPRRAHSVAAQGGVNAAKNYKNDGDSVYRMFADTLKGGDFRAREANVYRMAECSLNLIDQAVAQGVPFGREYGGYLNNRSFGGVQVSRTFYARGQTGQQLLLGAYQALMRQVGKGTVQLYSRHEMLDLVMIDGKARGIIVRNLDTGEIERHAAHAVVLATGGYGKIYYLSTLAMGCNGSAIWRAHKKGALMASPSWIQVHPTSLPQSGDYQSKLTLMSESLRNDGRIWVPLKADETRPPNDIPENERDYYLERRYPAFGNLAPRDISSRAAKERIDAGFGIGPLKNAVYLDFSKAIREQGKEKIQEKYGNLFDMYLKITGYNAYNEPMMISPSAHFSMGGLWVDYELMTTIPGLFALGEANFADHGANRLGANSLLQASVDGYFIAPYTIANYLADDIHTGKISADAPEFDVAERAVKEQIQSFMDIKGTKTVDYFHKTLGKLLYDYCGLARNEEGLKYAIEEIRKLKQEFYRDVRVSGQGNQMNSELEKAGRIADYFEIGELMCYDALTRNESCGAHFREEFQTPDGEALRNDAEYQFISAWAWKGESTEPELIREPLIFEEIQPTVRSYK</sequence>
<dbReference type="GO" id="GO:0009061">
    <property type="term" value="P:anaerobic respiration"/>
    <property type="evidence" value="ECO:0007669"/>
    <property type="project" value="TreeGrafter"/>
</dbReference>
<dbReference type="GO" id="GO:0005886">
    <property type="term" value="C:plasma membrane"/>
    <property type="evidence" value="ECO:0007669"/>
    <property type="project" value="UniProtKB-SubCell"/>
</dbReference>
<dbReference type="InterPro" id="IPR011280">
    <property type="entry name" value="Succ_DH/Fum_Rdt_flav_su"/>
</dbReference>
<protein>
    <recommendedName>
        <fullName evidence="4">succinate dehydrogenase</fullName>
        <ecNumber evidence="4">1.3.5.1</ecNumber>
    </recommendedName>
</protein>
<dbReference type="InterPro" id="IPR015939">
    <property type="entry name" value="Fum_Rdtase/Succ_DH_flav-like_C"/>
</dbReference>
<dbReference type="RefSeq" id="WP_116010874.1">
    <property type="nucleotide sequence ID" value="NZ_QNUH01000003.1"/>
</dbReference>
<name>A0A3D9DP62_9FLAO</name>
<dbReference type="FunFam" id="1.20.58.100:FF:000003">
    <property type="entry name" value="Succinate dehydrogenase flavoprotein subunit"/>
    <property type="match status" value="1"/>
</dbReference>
<dbReference type="FunFam" id="3.50.50.60:FF:000009">
    <property type="entry name" value="Succinate dehydrogenase flavoprotein subunit"/>
    <property type="match status" value="1"/>
</dbReference>
<dbReference type="Proteomes" id="UP000257030">
    <property type="component" value="Unassembled WGS sequence"/>
</dbReference>
<comment type="catalytic activity">
    <reaction evidence="12">
        <text>a quinone + succinate = fumarate + a quinol</text>
        <dbReference type="Rhea" id="RHEA:40523"/>
        <dbReference type="ChEBI" id="CHEBI:24646"/>
        <dbReference type="ChEBI" id="CHEBI:29806"/>
        <dbReference type="ChEBI" id="CHEBI:30031"/>
        <dbReference type="ChEBI" id="CHEBI:132124"/>
        <dbReference type="EC" id="1.3.5.1"/>
    </reaction>
</comment>
<dbReference type="SUPFAM" id="SSF51905">
    <property type="entry name" value="FAD/NAD(P)-binding domain"/>
    <property type="match status" value="1"/>
</dbReference>
<reference evidence="16 17" key="1">
    <citation type="journal article" date="2010" name="Syst. Appl. Microbiol.">
        <title>Four new species of Chryseobacterium from the rhizosphere of coastal sand dune plants, Chryseobacterium elymi sp. nov., Chryseobacterium hagamense sp. nov., Chryseobacterium lathyri sp. nov. and Chryseobacterium rhizosphaerae sp. nov.</title>
        <authorList>
            <person name="Cho S.H."/>
            <person name="Lee K.S."/>
            <person name="Shin D.S."/>
            <person name="Han J.H."/>
            <person name="Park K.S."/>
            <person name="Lee C.H."/>
            <person name="Park K.H."/>
            <person name="Kim S.B."/>
        </authorList>
    </citation>
    <scope>NUCLEOTIDE SEQUENCE [LARGE SCALE GENOMIC DNA]</scope>
    <source>
        <strain evidence="16 17">KCTC 22547</strain>
    </source>
</reference>
<evidence type="ECO:0000256" key="9">
    <source>
        <dbReference type="ARBA" id="ARBA00022982"/>
    </source>
</evidence>
<evidence type="ECO:0000259" key="15">
    <source>
        <dbReference type="Pfam" id="PF02910"/>
    </source>
</evidence>
<dbReference type="Pfam" id="PF00890">
    <property type="entry name" value="FAD_binding_2"/>
    <property type="match status" value="1"/>
</dbReference>
<feature type="active site" description="Proton acceptor" evidence="13">
    <location>
        <position position="330"/>
    </location>
</feature>
<gene>
    <name evidence="16" type="ORF">DRF60_04195</name>
</gene>
<dbReference type="InterPro" id="IPR030664">
    <property type="entry name" value="SdhA/FrdA/AprA"/>
</dbReference>
<keyword evidence="8" id="KW-0274">FAD</keyword>
<comment type="caution">
    <text evidence="16">The sequence shown here is derived from an EMBL/GenBank/DDBJ whole genome shotgun (WGS) entry which is preliminary data.</text>
</comment>
<keyword evidence="7" id="KW-0285">Flavoprotein</keyword>
<comment type="cofactor">
    <cofactor evidence="1">
        <name>FAD</name>
        <dbReference type="ChEBI" id="CHEBI:57692"/>
    </cofactor>
</comment>
<dbReference type="AlphaFoldDB" id="A0A3D9DP62"/>
<evidence type="ECO:0000259" key="14">
    <source>
        <dbReference type="Pfam" id="PF00890"/>
    </source>
</evidence>
<evidence type="ECO:0000313" key="17">
    <source>
        <dbReference type="Proteomes" id="UP000257030"/>
    </source>
</evidence>
<keyword evidence="17" id="KW-1185">Reference proteome</keyword>
<dbReference type="GO" id="GO:0009055">
    <property type="term" value="F:electron transfer activity"/>
    <property type="evidence" value="ECO:0007669"/>
    <property type="project" value="TreeGrafter"/>
</dbReference>
<dbReference type="EMBL" id="QNUH01000003">
    <property type="protein sequence ID" value="REC79621.1"/>
    <property type="molecule type" value="Genomic_DNA"/>
</dbReference>
<dbReference type="OrthoDB" id="9806724at2"/>
<evidence type="ECO:0000256" key="4">
    <source>
        <dbReference type="ARBA" id="ARBA00012792"/>
    </source>
</evidence>
<evidence type="ECO:0000256" key="3">
    <source>
        <dbReference type="ARBA" id="ARBA00008040"/>
    </source>
</evidence>
<accession>A0A3D9DP62</accession>
<dbReference type="EC" id="1.3.5.1" evidence="4"/>